<gene>
    <name evidence="1" type="ORF">BDV35DRAFT_402118</name>
</gene>
<protein>
    <submittedName>
        <fullName evidence="1">Uncharacterized protein</fullName>
    </submittedName>
</protein>
<dbReference type="AlphaFoldDB" id="A0A5N6HIH2"/>
<dbReference type="VEuPathDB" id="FungiDB:F9C07_2283975"/>
<accession>A0A5N6HIH2</accession>
<dbReference type="EMBL" id="ML734552">
    <property type="protein sequence ID" value="KAB8253130.1"/>
    <property type="molecule type" value="Genomic_DNA"/>
</dbReference>
<dbReference type="VEuPathDB" id="FungiDB:AFLA_011661"/>
<organism evidence="1">
    <name type="scientific">Aspergillus flavus</name>
    <dbReference type="NCBI Taxonomy" id="5059"/>
    <lineage>
        <taxon>Eukaryota</taxon>
        <taxon>Fungi</taxon>
        <taxon>Dikarya</taxon>
        <taxon>Ascomycota</taxon>
        <taxon>Pezizomycotina</taxon>
        <taxon>Eurotiomycetes</taxon>
        <taxon>Eurotiomycetidae</taxon>
        <taxon>Eurotiales</taxon>
        <taxon>Aspergillaceae</taxon>
        <taxon>Aspergillus</taxon>
        <taxon>Aspergillus subgen. Circumdati</taxon>
    </lineage>
</organism>
<evidence type="ECO:0000313" key="1">
    <source>
        <dbReference type="EMBL" id="KAB8253130.1"/>
    </source>
</evidence>
<name>A0A5N6HIH2_ASPFL</name>
<proteinExistence type="predicted"/>
<reference evidence="1" key="1">
    <citation type="submission" date="2019-04" db="EMBL/GenBank/DDBJ databases">
        <title>Friends and foes A comparative genomics study of 23 Aspergillus species from section Flavi.</title>
        <authorList>
            <consortium name="DOE Joint Genome Institute"/>
            <person name="Kjaerbolling I."/>
            <person name="Vesth T."/>
            <person name="Frisvad J.C."/>
            <person name="Nybo J.L."/>
            <person name="Theobald S."/>
            <person name="Kildgaard S."/>
            <person name="Isbrandt T."/>
            <person name="Kuo A."/>
            <person name="Sato A."/>
            <person name="Lyhne E.K."/>
            <person name="Kogle M.E."/>
            <person name="Wiebenga A."/>
            <person name="Kun R.S."/>
            <person name="Lubbers R.J."/>
            <person name="Makela M.R."/>
            <person name="Barry K."/>
            <person name="Chovatia M."/>
            <person name="Clum A."/>
            <person name="Daum C."/>
            <person name="Haridas S."/>
            <person name="He G."/>
            <person name="LaButti K."/>
            <person name="Lipzen A."/>
            <person name="Mondo S."/>
            <person name="Riley R."/>
            <person name="Salamov A."/>
            <person name="Simmons B.A."/>
            <person name="Magnuson J.K."/>
            <person name="Henrissat B."/>
            <person name="Mortensen U.H."/>
            <person name="Larsen T.O."/>
            <person name="Devries R.P."/>
            <person name="Grigoriev I.V."/>
            <person name="Machida M."/>
            <person name="Baker S.E."/>
            <person name="Andersen M.R."/>
        </authorList>
    </citation>
    <scope>NUCLEOTIDE SEQUENCE [LARGE SCALE GENOMIC DNA]</scope>
    <source>
        <strain evidence="1">CBS 121.62</strain>
    </source>
</reference>
<sequence>MTLPASFQLSFDLSNIIGPVTRTVLRLGSLAVLHDINRSGSDGITELRLAALLGRHRIADYLKENFKSIVADSRQSIISRVLREEQLALEIGSGPTVQQAITNPNPAWLSMVIQMSLLAFSQEQQSLAQAITTVSCKLSRGAAVDTRQELDYVSVLGAITACQQQTAQFPWTGFFERTEDKIFKDVQNGQHRKRYRKRRRLNNATQQENLACVFERSLPFVILQTLVMNLVSIQDFPEHRNLHLRTYSGSSTIIVWCYYVLGIGVNVQINGVGMQFGDNPRIFLENCQPFEASATLLDAAGENEPLFKLSQVEEDPPIQGEDRTTARGFIRRILMLSGVSEKNVEAQAHSIAAHCIRLLSSTAQPSVLASLKVTSMASQVERNLLGAVAFLFDIAELDRCLVSKLLGKIQQKKEKLKSGDRQKWSQMILIIISFARVHNLEKCDNLPLSLKAYWGLCEEDFEISCQEEGFVGTAPDTFVCFDIISRMLLGHQYSKEYVASSALVSSWGWSVFFDSFDALDPADINPGVIHIRLGVPTRNGERKMRIVDGPTDVPIAWGEVLHESEIPITFWPGVFTGRLTATLIGYHGTDAFSAVQVYEWETGPQKSKKWRMGFRDKQEMCLTFNIIDICPCPEFLKDEESKAWINQLITTGHLQKRGVLDSARLAEVVEVTRKYPSSAEKLASSPERVFCETLRRLDTTDSLSSAWYFFVTANTAARWLALDGLEQLKGEAAGFLNILRGKGCCVKCACSAVATKSFVLL</sequence>
<dbReference type="Proteomes" id="UP000325434">
    <property type="component" value="Unassembled WGS sequence"/>
</dbReference>